<organism evidence="2 3">
    <name type="scientific">Verruconis gallopava</name>
    <dbReference type="NCBI Taxonomy" id="253628"/>
    <lineage>
        <taxon>Eukaryota</taxon>
        <taxon>Fungi</taxon>
        <taxon>Dikarya</taxon>
        <taxon>Ascomycota</taxon>
        <taxon>Pezizomycotina</taxon>
        <taxon>Dothideomycetes</taxon>
        <taxon>Pleosporomycetidae</taxon>
        <taxon>Venturiales</taxon>
        <taxon>Sympoventuriaceae</taxon>
        <taxon>Verruconis</taxon>
    </lineage>
</organism>
<dbReference type="HOGENOM" id="CLU_1009020_0_0_1"/>
<dbReference type="RefSeq" id="XP_016208303.1">
    <property type="nucleotide sequence ID" value="XM_016363868.1"/>
</dbReference>
<sequence length="276" mass="30469">MPELEIVNDGSIYGQRSSMKKQYLNPPNGDSIGSRRSSVALPNSNPNEEINLENTPTPTEDVTKRKKSSRSGIFELAQMRETGKNLRDVNEPQGAGDKQADPTERVSTRATWAKTKSRRTESPPKENGPSEHCLTNPLAREAKGKPNLSAEIRSCSAENSEPEPGRATWRKSKREDLTKADTSHIELFTGKSTKTSPVTMQSPAVVLKDIKLPQGRITRSITRRMREESKKAEEISVPVSSSPIKAGPSGPEYNIAIRARRSSFSRTRTDEGLEGQ</sequence>
<proteinExistence type="predicted"/>
<evidence type="ECO:0000256" key="1">
    <source>
        <dbReference type="SAM" id="MobiDB-lite"/>
    </source>
</evidence>
<feature type="region of interest" description="Disordered" evidence="1">
    <location>
        <begin position="224"/>
        <end position="252"/>
    </location>
</feature>
<keyword evidence="3" id="KW-1185">Reference proteome</keyword>
<feature type="compositionally biased region" description="Polar residues" evidence="1">
    <location>
        <begin position="34"/>
        <end position="60"/>
    </location>
</feature>
<feature type="compositionally biased region" description="Basic and acidic residues" evidence="1">
    <location>
        <begin position="224"/>
        <end position="234"/>
    </location>
</feature>
<feature type="region of interest" description="Disordered" evidence="1">
    <location>
        <begin position="1"/>
        <end position="200"/>
    </location>
</feature>
<name>A0A0D2AHP2_9PEZI</name>
<feature type="compositionally biased region" description="Basic and acidic residues" evidence="1">
    <location>
        <begin position="81"/>
        <end position="90"/>
    </location>
</feature>
<gene>
    <name evidence="2" type="ORF">PV09_09748</name>
</gene>
<protein>
    <submittedName>
        <fullName evidence="2">Uncharacterized protein</fullName>
    </submittedName>
</protein>
<dbReference type="AlphaFoldDB" id="A0A0D2AHP2"/>
<feature type="compositionally biased region" description="Basic and acidic residues" evidence="1">
    <location>
        <begin position="98"/>
        <end position="107"/>
    </location>
</feature>
<feature type="compositionally biased region" description="Basic and acidic residues" evidence="1">
    <location>
        <begin position="173"/>
        <end position="184"/>
    </location>
</feature>
<dbReference type="EMBL" id="KN847688">
    <property type="protein sequence ID" value="KIV98433.1"/>
    <property type="molecule type" value="Genomic_DNA"/>
</dbReference>
<dbReference type="GeneID" id="27317721"/>
<dbReference type="InParanoid" id="A0A0D2AHP2"/>
<dbReference type="Proteomes" id="UP000053259">
    <property type="component" value="Unassembled WGS sequence"/>
</dbReference>
<evidence type="ECO:0000313" key="3">
    <source>
        <dbReference type="Proteomes" id="UP000053259"/>
    </source>
</evidence>
<feature type="compositionally biased region" description="Polar residues" evidence="1">
    <location>
        <begin position="190"/>
        <end position="200"/>
    </location>
</feature>
<dbReference type="VEuPathDB" id="FungiDB:PV09_09748"/>
<accession>A0A0D2AHP2</accession>
<evidence type="ECO:0000313" key="2">
    <source>
        <dbReference type="EMBL" id="KIV98433.1"/>
    </source>
</evidence>
<reference evidence="2 3" key="1">
    <citation type="submission" date="2015-01" db="EMBL/GenBank/DDBJ databases">
        <title>The Genome Sequence of Ochroconis gallopava CBS43764.</title>
        <authorList>
            <consortium name="The Broad Institute Genomics Platform"/>
            <person name="Cuomo C."/>
            <person name="de Hoog S."/>
            <person name="Gorbushina A."/>
            <person name="Stielow B."/>
            <person name="Teixiera M."/>
            <person name="Abouelleil A."/>
            <person name="Chapman S.B."/>
            <person name="Priest M."/>
            <person name="Young S.K."/>
            <person name="Wortman J."/>
            <person name="Nusbaum C."/>
            <person name="Birren B."/>
        </authorList>
    </citation>
    <scope>NUCLEOTIDE SEQUENCE [LARGE SCALE GENOMIC DNA]</scope>
    <source>
        <strain evidence="2 3">CBS 43764</strain>
    </source>
</reference>